<dbReference type="InterPro" id="IPR007822">
    <property type="entry name" value="LANC-like"/>
</dbReference>
<evidence type="ECO:0000313" key="2">
    <source>
        <dbReference type="EMBL" id="TGE25512.1"/>
    </source>
</evidence>
<accession>A0A4Z0Q9V3</accession>
<dbReference type="PANTHER" id="PTHR12736:SF7">
    <property type="entry name" value="LANC-LIKE PROTEIN 3"/>
    <property type="match status" value="1"/>
</dbReference>
<dbReference type="SUPFAM" id="SSF158745">
    <property type="entry name" value="LanC-like"/>
    <property type="match status" value="1"/>
</dbReference>
<dbReference type="InterPro" id="IPR033889">
    <property type="entry name" value="LanC"/>
</dbReference>
<dbReference type="RefSeq" id="WP_135463089.1">
    <property type="nucleotide sequence ID" value="NZ_SRLC01000001.1"/>
</dbReference>
<feature type="binding site" evidence="1">
    <location>
        <position position="294"/>
    </location>
    <ligand>
        <name>Zn(2+)</name>
        <dbReference type="ChEBI" id="CHEBI:29105"/>
    </ligand>
</feature>
<keyword evidence="1" id="KW-0862">Zinc</keyword>
<sequence length="384" mass="42534">MIILKEYLDKIQAKCITPSTDDHYIQLGLGKIVFLAHYAPDLLSYDVLEQVVDTSTRDSTHSLCSGSLAVALLIRDLCAKELLDPSELAELNDSADRIYQQEITRHTINREYDLFTGLVGKGIYFLAARNDALVATIVRALDTFKLQDEAHYYWLDSVQSATKCDLGLAHGVPSIVAFLADCYRHGIEAELSRKLLTHTVAFLLAQQGKPAAPYLFPTGLNTETGAVAPSSRLAWCYGDLGVAAALWRAGSALQCPQWQEAALAIMLQASEISLDQANVFSSARHGVLDTGFCHGTAGIAHLFHRFYQVTQREELLRSAHYWLELTLRQLDRDELLFPVDVRNDQWVEHSGLLEGYAGVGMVLLTFLEPAACADWDTSFLTNIA</sequence>
<feature type="binding site" evidence="1">
    <location>
        <position position="293"/>
    </location>
    <ligand>
        <name>Zn(2+)</name>
        <dbReference type="ChEBI" id="CHEBI:29105"/>
    </ligand>
</feature>
<organism evidence="2 3">
    <name type="scientific">Hymenobacter aquaticus</name>
    <dbReference type="NCBI Taxonomy" id="1867101"/>
    <lineage>
        <taxon>Bacteria</taxon>
        <taxon>Pseudomonadati</taxon>
        <taxon>Bacteroidota</taxon>
        <taxon>Cytophagia</taxon>
        <taxon>Cytophagales</taxon>
        <taxon>Hymenobacteraceae</taxon>
        <taxon>Hymenobacter</taxon>
    </lineage>
</organism>
<dbReference type="PANTHER" id="PTHR12736">
    <property type="entry name" value="LANC-LIKE PROTEIN"/>
    <property type="match status" value="1"/>
</dbReference>
<dbReference type="EMBL" id="SRLC01000001">
    <property type="protein sequence ID" value="TGE25512.1"/>
    <property type="molecule type" value="Genomic_DNA"/>
</dbReference>
<evidence type="ECO:0008006" key="4">
    <source>
        <dbReference type="Google" id="ProtNLM"/>
    </source>
</evidence>
<name>A0A4Z0Q9V3_9BACT</name>
<dbReference type="CDD" id="cd04793">
    <property type="entry name" value="LanC"/>
    <property type="match status" value="1"/>
</dbReference>
<dbReference type="PRINTS" id="PR01950">
    <property type="entry name" value="LANCSUPER"/>
</dbReference>
<comment type="caution">
    <text evidence="2">The sequence shown here is derived from an EMBL/GenBank/DDBJ whole genome shotgun (WGS) entry which is preliminary data.</text>
</comment>
<dbReference type="GO" id="GO:0005886">
    <property type="term" value="C:plasma membrane"/>
    <property type="evidence" value="ECO:0007669"/>
    <property type="project" value="TreeGrafter"/>
</dbReference>
<protein>
    <recommendedName>
        <fullName evidence="4">Lanthionine synthetase</fullName>
    </recommendedName>
</protein>
<proteinExistence type="predicted"/>
<dbReference type="GO" id="GO:0031179">
    <property type="term" value="P:peptide modification"/>
    <property type="evidence" value="ECO:0007669"/>
    <property type="project" value="InterPro"/>
</dbReference>
<dbReference type="OrthoDB" id="6313827at2"/>
<gene>
    <name evidence="2" type="ORF">E5K00_10060</name>
</gene>
<dbReference type="Pfam" id="PF05147">
    <property type="entry name" value="LANC_like"/>
    <property type="match status" value="1"/>
</dbReference>
<dbReference type="GO" id="GO:0046872">
    <property type="term" value="F:metal ion binding"/>
    <property type="evidence" value="ECO:0007669"/>
    <property type="project" value="UniProtKB-KW"/>
</dbReference>
<dbReference type="SMART" id="SM01260">
    <property type="entry name" value="LANC_like"/>
    <property type="match status" value="1"/>
</dbReference>
<dbReference type="Gene3D" id="1.50.10.20">
    <property type="match status" value="1"/>
</dbReference>
<evidence type="ECO:0000256" key="1">
    <source>
        <dbReference type="PIRSR" id="PIRSR607822-1"/>
    </source>
</evidence>
<reference evidence="2 3" key="1">
    <citation type="submission" date="2019-04" db="EMBL/GenBank/DDBJ databases">
        <authorList>
            <person name="Feng G."/>
            <person name="Zhang J."/>
            <person name="Zhu H."/>
        </authorList>
    </citation>
    <scope>NUCLEOTIDE SEQUENCE [LARGE SCALE GENOMIC DNA]</scope>
    <source>
        <strain evidence="2 3">JCM 31653</strain>
    </source>
</reference>
<keyword evidence="3" id="KW-1185">Reference proteome</keyword>
<dbReference type="Proteomes" id="UP000297549">
    <property type="component" value="Unassembled WGS sequence"/>
</dbReference>
<feature type="binding site" evidence="1">
    <location>
        <position position="236"/>
    </location>
    <ligand>
        <name>Zn(2+)</name>
        <dbReference type="ChEBI" id="CHEBI:29105"/>
    </ligand>
</feature>
<evidence type="ECO:0000313" key="3">
    <source>
        <dbReference type="Proteomes" id="UP000297549"/>
    </source>
</evidence>
<dbReference type="AlphaFoldDB" id="A0A4Z0Q9V3"/>
<keyword evidence="1" id="KW-0479">Metal-binding</keyword>